<accession>A0A7J6MYG7</accession>
<evidence type="ECO:0000259" key="3">
    <source>
        <dbReference type="PROSITE" id="PS50878"/>
    </source>
</evidence>
<feature type="compositionally biased region" description="Basic and acidic residues" evidence="2">
    <location>
        <begin position="491"/>
        <end position="502"/>
    </location>
</feature>
<dbReference type="InterPro" id="IPR012337">
    <property type="entry name" value="RNaseH-like_sf"/>
</dbReference>
<evidence type="ECO:0000313" key="6">
    <source>
        <dbReference type="Proteomes" id="UP000541610"/>
    </source>
</evidence>
<dbReference type="Gene3D" id="3.10.10.10">
    <property type="entry name" value="HIV Type 1 Reverse Transcriptase, subunit A, domain 1"/>
    <property type="match status" value="1"/>
</dbReference>
<feature type="region of interest" description="Disordered" evidence="2">
    <location>
        <begin position="491"/>
        <end position="530"/>
    </location>
</feature>
<dbReference type="PROSITE" id="PS50878">
    <property type="entry name" value="RT_POL"/>
    <property type="match status" value="1"/>
</dbReference>
<dbReference type="PANTHER" id="PTHR37984:SF5">
    <property type="entry name" value="PROTEIN NYNRIN-LIKE"/>
    <property type="match status" value="1"/>
</dbReference>
<dbReference type="Proteomes" id="UP000541610">
    <property type="component" value="Unassembled WGS sequence"/>
</dbReference>
<dbReference type="GO" id="GO:0015074">
    <property type="term" value="P:DNA integration"/>
    <property type="evidence" value="ECO:0007669"/>
    <property type="project" value="InterPro"/>
</dbReference>
<feature type="region of interest" description="Disordered" evidence="2">
    <location>
        <begin position="238"/>
        <end position="270"/>
    </location>
</feature>
<feature type="region of interest" description="Disordered" evidence="2">
    <location>
        <begin position="1400"/>
        <end position="1420"/>
    </location>
</feature>
<dbReference type="SUPFAM" id="SSF56672">
    <property type="entry name" value="DNA/RNA polymerases"/>
    <property type="match status" value="1"/>
</dbReference>
<dbReference type="InterPro" id="IPR036397">
    <property type="entry name" value="RNaseH_sf"/>
</dbReference>
<dbReference type="InterPro" id="IPR043128">
    <property type="entry name" value="Rev_trsase/Diguanyl_cyclase"/>
</dbReference>
<feature type="region of interest" description="Disordered" evidence="2">
    <location>
        <begin position="413"/>
        <end position="469"/>
    </location>
</feature>
<dbReference type="EMBL" id="JABANP010001059">
    <property type="protein sequence ID" value="KAF4676655.1"/>
    <property type="molecule type" value="Genomic_DNA"/>
</dbReference>
<dbReference type="InterPro" id="IPR043502">
    <property type="entry name" value="DNA/RNA_pol_sf"/>
</dbReference>
<feature type="coiled-coil region" evidence="1">
    <location>
        <begin position="298"/>
        <end position="325"/>
    </location>
</feature>
<sequence>MTNLVKTPAYVALSQDGASSMLTVSKQLNPRTSRRRSLDYEDITSEPLPTGYAARHILRAVEGSTWVTRSGSDDPLEVLLSTISLYDDFPDVYSTTWATNIRMLHKHVCDSDLEGSATRNLNSTGEKFLSQVSRFIKFCEGDMALPLPLTGALLLYSLIKDTENLGRATQYRNFLCHYLLADDKQVADLPSLFEGKRMIVDPREQSTNFLTSRGFHRLLSENKWMQCDEDLPSHLLPHGKLNSDDGYQTPLSAEDVDPSDELTKESKQATSTEAWTRIPKEVITDIVFGEWARLLGLFLELVHELDNVKVEIDKLELRWKSIKQKDKEPLCDLLAREQDCFETLQRARVYRGRREIEEVDRVCHLIGCLSSPLEKALTKMVVKRGWSVEEDLPFKTTVELLLNIEAQENRYQDVPWRTPSSTVTSANRSGPPKPLPTVDDKNTPDSGSDKRAASTTTTTASKHANHKDSEAKKWCDTHKWCKHETSECRKGVPDIGKTKKETGIPSKTTASFSKDAKAGPTSYASASKHQDAGDITAMSIPNDEEHLYCPVASIAIRRLGSERCADNYEATVVAIDSFSNKSLVCTSMIHQSWLVEPLVHPIAIGGITGHQMLCTKICLVPCLANGKHFNLKCHVVDLSNLPFEFRLVMGARTMASVDASIDFSTMKLNMDRLGMSFDLSFLRRPPPHAQPSVTYTTTSGPELVRAEHLLSAEAFEERLGELSDDDVRSFFRSRMAGWTPPTLDFNIDTNIPVQQHKAYHIPTGLRGPLEAELSKMMAKGEIEEVGYSPEAWISSGFCKEKPNSNPDDDNVRVRVLVDFSPLNRHVEIPSHLKAGVSTIDEFLSSCKETYNFYWTADVEGAFHTVDVEEDCLKFLHVAFNGRIFRFRKMPQGLALSPYIWCAHIKACFNRLMFHFWPQWFGVYVDDNIGGGRTYEEANRRLPESLLPRSGVGLRIFKLACEVLDKKLSPKVDSSVRESVTTCGITFLPQGKWRLSDHNIQKLRNILTIEPTTREWMRKLIGTLSYCRSLFDFGVDNCAGFGEEMAKLTTCFKSKPYRLTDAARSAIEALRRHLAISPRVAFGVQELLFEEPDDSRLLAVTFDGSDTAVGGALFLVRGKTAATLSIQDLQDPVSCSMIDAFSLVLNSSQQRWFTFEIESYGLFICLTRWRRLFVAVCRDIPDPSLPARVVIFSDSTTALKHWDTATVPTECRIGSIKARRFAGWQSEVEEYRYLPILLKFASGTTNVVADVFSRYENILRTSSTRPRPRFLLPSTSEETTFPGDRPSEPDFNDEDYLDPAFITADQGVMPIPSLGPIAEGDDTVGELHHEDGGVYFDLNLNDEEIQALAEAYHRDYSTEYHGIPLAYIYRFLVDDLPTDPKVPTIAMTRLRAWRDTRFTVRQPPHQDSNGGPTARILYTPSPNRRSNPERVVWVAVIPTGVEWPVDKPDRLVLVNTFHLNTTTIDARQLLLAWSHDCQGHCGGGESAHQLWFVAWWPSSLNDHMDFRSTCPSCSRRLMVSGVNKSAALGQGETERRRFTTLQIDHKDVPQRLVPFTKYKAILSLTDVGTGVTQFHPVESKDSTTTVRMIYCHWVTVYGRPLHLHADGGFSSQCFRDFASVMGCRVKISASRNPTGNSRVERRNNYLSEALASEPITDDASLELAVATACIKANQISRPDGEFTAFEACFGAPPNRLVEAIGDYHREDGQATLEEEPIDDDFINKIRYNIRESLGSIHAHADARAHYSLTGRVADQQRSRGLSHNFTAGQQVLVKGRDLEVPLSIIKIYSDDNGDSRVLVLEDGSRVPAKDCFHPPVKRHYFCRAGGLTHVVPSPDDFVVFTREDSAGSGHADSTETVDYFVAKVVSVGDADDKITLHHYGSGGRKIIRFLPIWTTGSATTRRGEAKPGEEALTEDIFPKQILCILPLKNGCLTEECKALLRRLGVSLFEDPIA</sequence>
<protein>
    <submittedName>
        <fullName evidence="5">Uncharacterized protein</fullName>
    </submittedName>
</protein>
<evidence type="ECO:0000256" key="2">
    <source>
        <dbReference type="SAM" id="MobiDB-lite"/>
    </source>
</evidence>
<dbReference type="Gene3D" id="3.30.420.10">
    <property type="entry name" value="Ribonuclease H-like superfamily/Ribonuclease H"/>
    <property type="match status" value="1"/>
</dbReference>
<dbReference type="InterPro" id="IPR000477">
    <property type="entry name" value="RT_dom"/>
</dbReference>
<feature type="region of interest" description="Disordered" evidence="2">
    <location>
        <begin position="1268"/>
        <end position="1289"/>
    </location>
</feature>
<evidence type="ECO:0000313" key="5">
    <source>
        <dbReference type="EMBL" id="KAF4676655.1"/>
    </source>
</evidence>
<feature type="domain" description="Reverse transcriptase" evidence="3">
    <location>
        <begin position="781"/>
        <end position="986"/>
    </location>
</feature>
<feature type="compositionally biased region" description="Polar residues" evidence="2">
    <location>
        <begin position="418"/>
        <end position="428"/>
    </location>
</feature>
<dbReference type="PROSITE" id="PS50994">
    <property type="entry name" value="INTEGRASE"/>
    <property type="match status" value="1"/>
</dbReference>
<dbReference type="Pfam" id="PF00078">
    <property type="entry name" value="RVT_1"/>
    <property type="match status" value="1"/>
</dbReference>
<dbReference type="OrthoDB" id="6140514at2759"/>
<evidence type="ECO:0000259" key="4">
    <source>
        <dbReference type="PROSITE" id="PS50994"/>
    </source>
</evidence>
<feature type="domain" description="Integrase catalytic" evidence="4">
    <location>
        <begin position="1529"/>
        <end position="1700"/>
    </location>
</feature>
<feature type="compositionally biased region" description="Basic and acidic residues" evidence="2">
    <location>
        <begin position="438"/>
        <end position="452"/>
    </location>
</feature>
<dbReference type="Gene3D" id="3.30.70.270">
    <property type="match status" value="1"/>
</dbReference>
<dbReference type="GO" id="GO:0003676">
    <property type="term" value="F:nucleic acid binding"/>
    <property type="evidence" value="ECO:0007669"/>
    <property type="project" value="InterPro"/>
</dbReference>
<dbReference type="InterPro" id="IPR050951">
    <property type="entry name" value="Retrovirus_Pol_polyprotein"/>
</dbReference>
<dbReference type="SUPFAM" id="SSF53098">
    <property type="entry name" value="Ribonuclease H-like"/>
    <property type="match status" value="1"/>
</dbReference>
<gene>
    <name evidence="5" type="ORF">FOZ60_000572</name>
</gene>
<proteinExistence type="predicted"/>
<organism evidence="5 6">
    <name type="scientific">Perkinsus olseni</name>
    <name type="common">Perkinsus atlanticus</name>
    <dbReference type="NCBI Taxonomy" id="32597"/>
    <lineage>
        <taxon>Eukaryota</taxon>
        <taxon>Sar</taxon>
        <taxon>Alveolata</taxon>
        <taxon>Perkinsozoa</taxon>
        <taxon>Perkinsea</taxon>
        <taxon>Perkinsida</taxon>
        <taxon>Perkinsidae</taxon>
        <taxon>Perkinsus</taxon>
    </lineage>
</organism>
<keyword evidence="1" id="KW-0175">Coiled coil</keyword>
<comment type="caution">
    <text evidence="5">The sequence shown here is derived from an EMBL/GenBank/DDBJ whole genome shotgun (WGS) entry which is preliminary data.</text>
</comment>
<dbReference type="PANTHER" id="PTHR37984">
    <property type="entry name" value="PROTEIN CBG26694"/>
    <property type="match status" value="1"/>
</dbReference>
<reference evidence="5 6" key="1">
    <citation type="submission" date="2020-04" db="EMBL/GenBank/DDBJ databases">
        <title>Perkinsus olseni comparative genomics.</title>
        <authorList>
            <person name="Bogema D.R."/>
        </authorList>
    </citation>
    <scope>NUCLEOTIDE SEQUENCE [LARGE SCALE GENOMIC DNA]</scope>
    <source>
        <strain evidence="5">00978-12</strain>
    </source>
</reference>
<evidence type="ECO:0000256" key="1">
    <source>
        <dbReference type="SAM" id="Coils"/>
    </source>
</evidence>
<name>A0A7J6MYG7_PEROL</name>
<dbReference type="InterPro" id="IPR001584">
    <property type="entry name" value="Integrase_cat-core"/>
</dbReference>